<organism evidence="2 3">
    <name type="scientific">Streptomyces rishiriensis</name>
    <dbReference type="NCBI Taxonomy" id="68264"/>
    <lineage>
        <taxon>Bacteria</taxon>
        <taxon>Bacillati</taxon>
        <taxon>Actinomycetota</taxon>
        <taxon>Actinomycetes</taxon>
        <taxon>Kitasatosporales</taxon>
        <taxon>Streptomycetaceae</taxon>
        <taxon>Streptomyces</taxon>
    </lineage>
</organism>
<proteinExistence type="predicted"/>
<dbReference type="InterPro" id="IPR051531">
    <property type="entry name" value="N-acetyltransferase"/>
</dbReference>
<dbReference type="Proteomes" id="UP001230654">
    <property type="component" value="Unassembled WGS sequence"/>
</dbReference>
<dbReference type="Pfam" id="PF13302">
    <property type="entry name" value="Acetyltransf_3"/>
    <property type="match status" value="1"/>
</dbReference>
<dbReference type="EMBL" id="JAUSWV010000002">
    <property type="protein sequence ID" value="MDQ0579119.1"/>
    <property type="molecule type" value="Genomic_DNA"/>
</dbReference>
<dbReference type="RefSeq" id="WP_307161648.1">
    <property type="nucleotide sequence ID" value="NZ_JAUSWV010000002.1"/>
</dbReference>
<dbReference type="Gene3D" id="3.40.630.30">
    <property type="match status" value="1"/>
</dbReference>
<comment type="caution">
    <text evidence="2">The sequence shown here is derived from an EMBL/GenBank/DDBJ whole genome shotgun (WGS) entry which is preliminary data.</text>
</comment>
<dbReference type="InterPro" id="IPR000182">
    <property type="entry name" value="GNAT_dom"/>
</dbReference>
<dbReference type="InterPro" id="IPR016181">
    <property type="entry name" value="Acyl_CoA_acyltransferase"/>
</dbReference>
<evidence type="ECO:0000259" key="1">
    <source>
        <dbReference type="PROSITE" id="PS51186"/>
    </source>
</evidence>
<evidence type="ECO:0000313" key="3">
    <source>
        <dbReference type="Proteomes" id="UP001230654"/>
    </source>
</evidence>
<dbReference type="PANTHER" id="PTHR43792">
    <property type="entry name" value="GNAT FAMILY, PUTATIVE (AFU_ORTHOLOGUE AFUA_3G00765)-RELATED-RELATED"/>
    <property type="match status" value="1"/>
</dbReference>
<dbReference type="PROSITE" id="PS51186">
    <property type="entry name" value="GNAT"/>
    <property type="match status" value="1"/>
</dbReference>
<protein>
    <submittedName>
        <fullName evidence="2">RimJ/RimL family protein N-acetyltransferase</fullName>
    </submittedName>
</protein>
<feature type="domain" description="N-acetyltransferase" evidence="1">
    <location>
        <begin position="21"/>
        <end position="179"/>
    </location>
</feature>
<gene>
    <name evidence="2" type="ORF">QF030_001297</name>
</gene>
<dbReference type="SUPFAM" id="SSF55729">
    <property type="entry name" value="Acyl-CoA N-acyltransferases (Nat)"/>
    <property type="match status" value="1"/>
</dbReference>
<keyword evidence="3" id="KW-1185">Reference proteome</keyword>
<sequence>METKGSFVVPTAPLRLEGAGIVLREWTEDDVDALVEMYDDPEIARWTPVVSPFDSGAARAYLDKARTSRAEGRTAQLAVTTDGGRPRGEVLLFRSGSDERDAELAYGVGAEHRGQGLAARAVRLVTELTLRELRPRRLVLCIEHGNTASEAVAHACGFTLTDELPVTRQAKGREVLLRTWSLRPENADRG</sequence>
<evidence type="ECO:0000313" key="2">
    <source>
        <dbReference type="EMBL" id="MDQ0579119.1"/>
    </source>
</evidence>
<dbReference type="CDD" id="cd04301">
    <property type="entry name" value="NAT_SF"/>
    <property type="match status" value="1"/>
</dbReference>
<name>A0ABU0NJ29_STRRH</name>
<accession>A0ABU0NJ29</accession>
<reference evidence="2 3" key="1">
    <citation type="submission" date="2023-07" db="EMBL/GenBank/DDBJ databases">
        <title>Comparative genomics of wheat-associated soil bacteria to identify genetic determinants of phenazine resistance.</title>
        <authorList>
            <person name="Mouncey N."/>
        </authorList>
    </citation>
    <scope>NUCLEOTIDE SEQUENCE [LARGE SCALE GENOMIC DNA]</scope>
    <source>
        <strain evidence="2 3">B2I6</strain>
    </source>
</reference>